<dbReference type="Gene3D" id="3.30.160.60">
    <property type="entry name" value="Classic Zinc Finger"/>
    <property type="match status" value="6"/>
</dbReference>
<dbReference type="InterPro" id="IPR036236">
    <property type="entry name" value="Znf_C2H2_sf"/>
</dbReference>
<dbReference type="PROSITE" id="PS50157">
    <property type="entry name" value="ZINC_FINGER_C2H2_2"/>
    <property type="match status" value="6"/>
</dbReference>
<feature type="domain" description="C2H2-type" evidence="8">
    <location>
        <begin position="330"/>
        <end position="358"/>
    </location>
</feature>
<dbReference type="PANTHER" id="PTHR23226">
    <property type="entry name" value="ZINC FINGER AND SCAN DOMAIN-CONTAINING"/>
    <property type="match status" value="1"/>
</dbReference>
<dbReference type="SMART" id="SM00355">
    <property type="entry name" value="ZnF_C2H2"/>
    <property type="match status" value="6"/>
</dbReference>
<evidence type="ECO:0000256" key="5">
    <source>
        <dbReference type="ARBA" id="ARBA00022833"/>
    </source>
</evidence>
<evidence type="ECO:0000313" key="10">
    <source>
        <dbReference type="Proteomes" id="UP000479190"/>
    </source>
</evidence>
<evidence type="ECO:0000256" key="2">
    <source>
        <dbReference type="ARBA" id="ARBA00022723"/>
    </source>
</evidence>
<dbReference type="GO" id="GO:0000978">
    <property type="term" value="F:RNA polymerase II cis-regulatory region sequence-specific DNA binding"/>
    <property type="evidence" value="ECO:0007669"/>
    <property type="project" value="TreeGrafter"/>
</dbReference>
<comment type="subcellular location">
    <subcellularLocation>
        <location evidence="1">Nucleus</location>
    </subcellularLocation>
</comment>
<dbReference type="PANTHER" id="PTHR23226:SF366">
    <property type="entry name" value="ZINC FINGER PROTEIN ZFP2"/>
    <property type="match status" value="1"/>
</dbReference>
<dbReference type="PROSITE" id="PS00028">
    <property type="entry name" value="ZINC_FINGER_C2H2_1"/>
    <property type="match status" value="6"/>
</dbReference>
<dbReference type="Proteomes" id="UP000479190">
    <property type="component" value="Unassembled WGS sequence"/>
</dbReference>
<feature type="domain" description="C2H2-type" evidence="8">
    <location>
        <begin position="272"/>
        <end position="300"/>
    </location>
</feature>
<dbReference type="GO" id="GO:0005634">
    <property type="term" value="C:nucleus"/>
    <property type="evidence" value="ECO:0007669"/>
    <property type="project" value="UniProtKB-SubCell"/>
</dbReference>
<organism evidence="9 10">
    <name type="scientific">Trichogramma brassicae</name>
    <dbReference type="NCBI Taxonomy" id="86971"/>
    <lineage>
        <taxon>Eukaryota</taxon>
        <taxon>Metazoa</taxon>
        <taxon>Ecdysozoa</taxon>
        <taxon>Arthropoda</taxon>
        <taxon>Hexapoda</taxon>
        <taxon>Insecta</taxon>
        <taxon>Pterygota</taxon>
        <taxon>Neoptera</taxon>
        <taxon>Endopterygota</taxon>
        <taxon>Hymenoptera</taxon>
        <taxon>Apocrita</taxon>
        <taxon>Proctotrupomorpha</taxon>
        <taxon>Chalcidoidea</taxon>
        <taxon>Trichogrammatidae</taxon>
        <taxon>Trichogramma</taxon>
    </lineage>
</organism>
<keyword evidence="2" id="KW-0479">Metal-binding</keyword>
<evidence type="ECO:0000256" key="6">
    <source>
        <dbReference type="ARBA" id="ARBA00023242"/>
    </source>
</evidence>
<keyword evidence="3" id="KW-0677">Repeat</keyword>
<dbReference type="AlphaFoldDB" id="A0A6H5IYX0"/>
<feature type="domain" description="C2H2-type" evidence="8">
    <location>
        <begin position="243"/>
        <end position="271"/>
    </location>
</feature>
<accession>A0A6H5IYX0</accession>
<dbReference type="InterPro" id="IPR013087">
    <property type="entry name" value="Znf_C2H2_type"/>
</dbReference>
<feature type="domain" description="C2H2-type" evidence="8">
    <location>
        <begin position="185"/>
        <end position="213"/>
    </location>
</feature>
<dbReference type="FunFam" id="3.30.160.60:FF:000688">
    <property type="entry name" value="zinc finger protein 197 isoform X1"/>
    <property type="match status" value="1"/>
</dbReference>
<dbReference type="Pfam" id="PF00096">
    <property type="entry name" value="zf-C2H2"/>
    <property type="match status" value="5"/>
</dbReference>
<feature type="domain" description="C2H2-type" evidence="8">
    <location>
        <begin position="214"/>
        <end position="242"/>
    </location>
</feature>
<evidence type="ECO:0000259" key="8">
    <source>
        <dbReference type="PROSITE" id="PS50157"/>
    </source>
</evidence>
<proteinExistence type="predicted"/>
<evidence type="ECO:0000256" key="1">
    <source>
        <dbReference type="ARBA" id="ARBA00004123"/>
    </source>
</evidence>
<dbReference type="GO" id="GO:0008270">
    <property type="term" value="F:zinc ion binding"/>
    <property type="evidence" value="ECO:0007669"/>
    <property type="project" value="UniProtKB-KW"/>
</dbReference>
<evidence type="ECO:0000256" key="7">
    <source>
        <dbReference type="PROSITE-ProRule" id="PRU00042"/>
    </source>
</evidence>
<dbReference type="GO" id="GO:0000981">
    <property type="term" value="F:DNA-binding transcription factor activity, RNA polymerase II-specific"/>
    <property type="evidence" value="ECO:0007669"/>
    <property type="project" value="TreeGrafter"/>
</dbReference>
<evidence type="ECO:0000256" key="3">
    <source>
        <dbReference type="ARBA" id="ARBA00022737"/>
    </source>
</evidence>
<dbReference type="GO" id="GO:0030674">
    <property type="term" value="F:protein-macromolecule adaptor activity"/>
    <property type="evidence" value="ECO:0007669"/>
    <property type="project" value="UniProtKB-ARBA"/>
</dbReference>
<evidence type="ECO:0000313" key="9">
    <source>
        <dbReference type="EMBL" id="CAB0042988.1"/>
    </source>
</evidence>
<reference evidence="9 10" key="1">
    <citation type="submission" date="2020-02" db="EMBL/GenBank/DDBJ databases">
        <authorList>
            <person name="Ferguson B K."/>
        </authorList>
    </citation>
    <scope>NUCLEOTIDE SEQUENCE [LARGE SCALE GENOMIC DNA]</scope>
</reference>
<evidence type="ECO:0000256" key="4">
    <source>
        <dbReference type="ARBA" id="ARBA00022771"/>
    </source>
</evidence>
<dbReference type="OrthoDB" id="7685779at2759"/>
<feature type="domain" description="C2H2-type" evidence="8">
    <location>
        <begin position="301"/>
        <end position="329"/>
    </location>
</feature>
<keyword evidence="4 7" id="KW-0863">Zinc-finger</keyword>
<dbReference type="EMBL" id="CADCXV010001250">
    <property type="protein sequence ID" value="CAB0042988.1"/>
    <property type="molecule type" value="Genomic_DNA"/>
</dbReference>
<name>A0A6H5IYX0_9HYME</name>
<keyword evidence="5" id="KW-0862">Zinc</keyword>
<sequence>MKSYPKSLSVKNPALPLLRLKNNPNPDKSRCARRSTACKSNPIVFAHGSLDIRCTLARLTLYKCSTNTYGKGSDPRIDLCACFTRREESLYEITPRIHVRNFPFNDLRRHALMQPSRRVFQVPMYVMFARCKITSSRARTNSAKRLDARGAFSDAQLQSREQTLRAYGGHGDVHQKIIHEGRKDYACHNCEKKFGDRSSLIRHSKIVHEGRENYVCDKCEQKFGQKVHLIRHQKIIHEGRKDYACDKCEKKFGQKPHLLIHQKTVHEGRKDYACDKCEKKFGVVHSLRVHQSTIHDGRKNYACNDCEKKFVKEMVLIRHQKTVHEGCKDHACDRCEKKFGQNSDLIRHQQIIHEGHKDYPCNNCGSGVRVVIVQWKRHRRHDKAITRVGVSKSQRASGNMLRYTYSSYSLCVALCGICVARFTKMGLHIESCIVRVKLLLWLLAPRNHRMHILYCKVRVYVWLKKNRIMLGPMQVTIIISIRDAPAAAALSIWPSSSSPRTSASPARISCAARNSTIYPHREQHLVAVLEKSIAEPLSRAEVVRDVRRYSWTICPVKKCRLHANSLKEEIVLTRFRAREYQTAVRDLLDTFCNLNRLVDYVYYPLEPAEYWWQLEEQLSQELNGIDVIFGNLLAPVVILVEQVEDQPGVHRQHDEMQR</sequence>
<keyword evidence="6" id="KW-0539">Nucleus</keyword>
<gene>
    <name evidence="9" type="ORF">TBRA_LOCUS14576</name>
</gene>
<protein>
    <recommendedName>
        <fullName evidence="8">C2H2-type domain-containing protein</fullName>
    </recommendedName>
</protein>
<keyword evidence="10" id="KW-1185">Reference proteome</keyword>
<dbReference type="SUPFAM" id="SSF57667">
    <property type="entry name" value="beta-beta-alpha zinc fingers"/>
    <property type="match status" value="3"/>
</dbReference>